<reference evidence="1" key="1">
    <citation type="submission" date="2019-08" db="EMBL/GenBank/DDBJ databases">
        <authorList>
            <person name="Kucharzyk K."/>
            <person name="Murdoch R.W."/>
            <person name="Higgins S."/>
            <person name="Loffler F."/>
        </authorList>
    </citation>
    <scope>NUCLEOTIDE SEQUENCE</scope>
</reference>
<proteinExistence type="predicted"/>
<protein>
    <submittedName>
        <fullName evidence="1">Uncharacterized protein</fullName>
    </submittedName>
</protein>
<dbReference type="AlphaFoldDB" id="A0A645ILT8"/>
<comment type="caution">
    <text evidence="1">The sequence shown here is derived from an EMBL/GenBank/DDBJ whole genome shotgun (WGS) entry which is preliminary data.</text>
</comment>
<evidence type="ECO:0000313" key="1">
    <source>
        <dbReference type="EMBL" id="MPN51429.1"/>
    </source>
</evidence>
<gene>
    <name evidence="1" type="ORF">SDC9_199074</name>
</gene>
<dbReference type="EMBL" id="VSSQ01116535">
    <property type="protein sequence ID" value="MPN51429.1"/>
    <property type="molecule type" value="Genomic_DNA"/>
</dbReference>
<name>A0A645ILT8_9ZZZZ</name>
<sequence length="94" mass="10569">MVGAGHPKRLKSLHTLIANQNILQGVVERVTHMKLPGDVGRRNDNGKRLFVRIGFGVKIVALNPTIINSILNLFRIVGLFQFFSHVRWTPPFLA</sequence>
<organism evidence="1">
    <name type="scientific">bioreactor metagenome</name>
    <dbReference type="NCBI Taxonomy" id="1076179"/>
    <lineage>
        <taxon>unclassified sequences</taxon>
        <taxon>metagenomes</taxon>
        <taxon>ecological metagenomes</taxon>
    </lineage>
</organism>
<accession>A0A645ILT8</accession>